<evidence type="ECO:0000256" key="1">
    <source>
        <dbReference type="SAM" id="Phobius"/>
    </source>
</evidence>
<dbReference type="EMBL" id="JBIMZQ010000007">
    <property type="protein sequence ID" value="KAL3670423.1"/>
    <property type="molecule type" value="Genomic_DNA"/>
</dbReference>
<keyword evidence="3" id="KW-1185">Reference proteome</keyword>
<reference evidence="2 3" key="1">
    <citation type="submission" date="2024-09" db="EMBL/GenBank/DDBJ databases">
        <title>Genome sequencing and assembly of Phytophthora oleae, isolate VK10A, causative agent of rot of olive drupes.</title>
        <authorList>
            <person name="Conti Taguali S."/>
            <person name="Riolo M."/>
            <person name="La Spada F."/>
            <person name="Cacciola S.O."/>
            <person name="Dionisio G."/>
        </authorList>
    </citation>
    <scope>NUCLEOTIDE SEQUENCE [LARGE SCALE GENOMIC DNA]</scope>
    <source>
        <strain evidence="2 3">VK10A</strain>
    </source>
</reference>
<name>A0ABD3FUM0_9STRA</name>
<keyword evidence="1" id="KW-0472">Membrane</keyword>
<organism evidence="2 3">
    <name type="scientific">Phytophthora oleae</name>
    <dbReference type="NCBI Taxonomy" id="2107226"/>
    <lineage>
        <taxon>Eukaryota</taxon>
        <taxon>Sar</taxon>
        <taxon>Stramenopiles</taxon>
        <taxon>Oomycota</taxon>
        <taxon>Peronosporomycetes</taxon>
        <taxon>Peronosporales</taxon>
        <taxon>Peronosporaceae</taxon>
        <taxon>Phytophthora</taxon>
    </lineage>
</organism>
<accession>A0ABD3FUM0</accession>
<keyword evidence="1" id="KW-0812">Transmembrane</keyword>
<evidence type="ECO:0000313" key="2">
    <source>
        <dbReference type="EMBL" id="KAL3670423.1"/>
    </source>
</evidence>
<dbReference type="AlphaFoldDB" id="A0ABD3FUM0"/>
<comment type="caution">
    <text evidence="2">The sequence shown here is derived from an EMBL/GenBank/DDBJ whole genome shotgun (WGS) entry which is preliminary data.</text>
</comment>
<protein>
    <recommendedName>
        <fullName evidence="4">DDE Tnp4 domain-containing protein</fullName>
    </recommendedName>
</protein>
<sequence length="162" mass="18792">MFNFPADQLTLYIAKKGGEWLKLNDPDVQRLENGEIPHGITALMNDSSKMRPTFYIGDAAFGVSDKDHAGEEEIHVLVDIPQYVKTDPYYQRKSRKNAFWYAVAIFLLMAWTLRDIFISAECLIGQEGRLEKQKVFGCVDGIIRHVLLFVLEAFLAWKWYWK</sequence>
<dbReference type="Proteomes" id="UP001632037">
    <property type="component" value="Unassembled WGS sequence"/>
</dbReference>
<keyword evidence="1" id="KW-1133">Transmembrane helix</keyword>
<evidence type="ECO:0008006" key="4">
    <source>
        <dbReference type="Google" id="ProtNLM"/>
    </source>
</evidence>
<gene>
    <name evidence="2" type="ORF">V7S43_004742</name>
</gene>
<feature type="transmembrane region" description="Helical" evidence="1">
    <location>
        <begin position="98"/>
        <end position="120"/>
    </location>
</feature>
<proteinExistence type="predicted"/>
<feature type="transmembrane region" description="Helical" evidence="1">
    <location>
        <begin position="142"/>
        <end position="161"/>
    </location>
</feature>
<evidence type="ECO:0000313" key="3">
    <source>
        <dbReference type="Proteomes" id="UP001632037"/>
    </source>
</evidence>